<keyword evidence="3" id="KW-1185">Reference proteome</keyword>
<evidence type="ECO:0000313" key="2">
    <source>
        <dbReference type="EMBL" id="NEW76564.1"/>
    </source>
</evidence>
<sequence length="107" mass="12029">MLMDNPWLTVATVVTVGVLRLMGDVIRWLAARSGERLRARTLAELVHRTEPGTVLTDRRPDGAALTIRRRPEGRDERDERDGRGERGGRGQRDERGQRGERGGGRSE</sequence>
<gene>
    <name evidence="2" type="ORF">G4H13_41070</name>
</gene>
<proteinExistence type="predicted"/>
<feature type="compositionally biased region" description="Basic and acidic residues" evidence="1">
    <location>
        <begin position="49"/>
        <end position="61"/>
    </location>
</feature>
<reference evidence="2" key="1">
    <citation type="submission" date="2020-02" db="EMBL/GenBank/DDBJ databases">
        <title>A new Streptomyces sp. for controlling soil-borne diseases.</title>
        <authorList>
            <person name="Li X."/>
            <person name="Tian Y."/>
            <person name="Gao K."/>
        </authorList>
    </citation>
    <scope>NUCLEOTIDE SEQUENCE [LARGE SCALE GENOMIC DNA]</scope>
    <source>
        <strain evidence="2">0250</strain>
    </source>
</reference>
<evidence type="ECO:0000313" key="3">
    <source>
        <dbReference type="Proteomes" id="UP000476310"/>
    </source>
</evidence>
<organism evidence="2 3">
    <name type="scientific">Streptomyces rhizosphaericus</name>
    <dbReference type="NCBI Taxonomy" id="114699"/>
    <lineage>
        <taxon>Bacteria</taxon>
        <taxon>Bacillati</taxon>
        <taxon>Actinomycetota</taxon>
        <taxon>Actinomycetes</taxon>
        <taxon>Kitasatosporales</taxon>
        <taxon>Streptomycetaceae</taxon>
        <taxon>Streptomyces</taxon>
        <taxon>Streptomyces violaceusniger group</taxon>
    </lineage>
</organism>
<dbReference type="AlphaFoldDB" id="A0A6G4AUX5"/>
<accession>A0A6G4AUX5</accession>
<comment type="caution">
    <text evidence="2">The sequence shown here is derived from an EMBL/GenBank/DDBJ whole genome shotgun (WGS) entry which is preliminary data.</text>
</comment>
<feature type="region of interest" description="Disordered" evidence="1">
    <location>
        <begin position="49"/>
        <end position="107"/>
    </location>
</feature>
<evidence type="ECO:0000256" key="1">
    <source>
        <dbReference type="SAM" id="MobiDB-lite"/>
    </source>
</evidence>
<dbReference type="EMBL" id="JAAIKT010000085">
    <property type="protein sequence ID" value="NEW76564.1"/>
    <property type="molecule type" value="Genomic_DNA"/>
</dbReference>
<protein>
    <submittedName>
        <fullName evidence="2">Uncharacterized protein</fullName>
    </submittedName>
</protein>
<feature type="compositionally biased region" description="Basic and acidic residues" evidence="1">
    <location>
        <begin position="69"/>
        <end position="107"/>
    </location>
</feature>
<dbReference type="Proteomes" id="UP000476310">
    <property type="component" value="Unassembled WGS sequence"/>
</dbReference>
<dbReference type="RefSeq" id="WP_206282464.1">
    <property type="nucleotide sequence ID" value="NZ_JAAIKT010000085.1"/>
</dbReference>
<name>A0A6G4AUX5_9ACTN</name>